<dbReference type="InterPro" id="IPR028889">
    <property type="entry name" value="USP"/>
</dbReference>
<name>A0A1R2CTX5_9CILI</name>
<dbReference type="PANTHER" id="PTHR21646:SF46">
    <property type="entry name" value="UBIQUITIN CARBOXYL-TERMINAL HYDROLASE"/>
    <property type="match status" value="1"/>
</dbReference>
<dbReference type="PROSITE" id="PS51283">
    <property type="entry name" value="DUSP"/>
    <property type="match status" value="1"/>
</dbReference>
<feature type="compositionally biased region" description="Polar residues" evidence="2">
    <location>
        <begin position="434"/>
        <end position="461"/>
    </location>
</feature>
<evidence type="ECO:0000256" key="1">
    <source>
        <dbReference type="ARBA" id="ARBA00022837"/>
    </source>
</evidence>
<protein>
    <submittedName>
        <fullName evidence="6">Uncharacterized protein</fullName>
    </submittedName>
</protein>
<feature type="domain" description="EF-hand" evidence="3">
    <location>
        <begin position="102"/>
        <end position="137"/>
    </location>
</feature>
<dbReference type="GO" id="GO:0004843">
    <property type="term" value="F:cysteine-type deubiquitinase activity"/>
    <property type="evidence" value="ECO:0007669"/>
    <property type="project" value="InterPro"/>
</dbReference>
<dbReference type="Proteomes" id="UP000187209">
    <property type="component" value="Unassembled WGS sequence"/>
</dbReference>
<dbReference type="InterPro" id="IPR035927">
    <property type="entry name" value="DUSP-like_sf"/>
</dbReference>
<feature type="region of interest" description="Disordered" evidence="2">
    <location>
        <begin position="434"/>
        <end position="465"/>
    </location>
</feature>
<dbReference type="PROSITE" id="PS00973">
    <property type="entry name" value="USP_2"/>
    <property type="match status" value="1"/>
</dbReference>
<proteinExistence type="predicted"/>
<evidence type="ECO:0000313" key="6">
    <source>
        <dbReference type="EMBL" id="OMJ92479.1"/>
    </source>
</evidence>
<evidence type="ECO:0000259" key="5">
    <source>
        <dbReference type="PROSITE" id="PS51283"/>
    </source>
</evidence>
<dbReference type="SMART" id="SM00695">
    <property type="entry name" value="DUSP"/>
    <property type="match status" value="1"/>
</dbReference>
<gene>
    <name evidence="6" type="ORF">SteCoe_4713</name>
</gene>
<feature type="domain" description="USP" evidence="4">
    <location>
        <begin position="481"/>
        <end position="1121"/>
    </location>
</feature>
<dbReference type="PANTHER" id="PTHR21646">
    <property type="entry name" value="UBIQUITIN CARBOXYL-TERMINAL HYDROLASE"/>
    <property type="match status" value="1"/>
</dbReference>
<dbReference type="OrthoDB" id="313176at2759"/>
<dbReference type="PROSITE" id="PS50222">
    <property type="entry name" value="EF_HAND_2"/>
    <property type="match status" value="1"/>
</dbReference>
<dbReference type="SUPFAM" id="SSF143791">
    <property type="entry name" value="DUSP-like"/>
    <property type="match status" value="1"/>
</dbReference>
<reference evidence="6 7" key="1">
    <citation type="submission" date="2016-11" db="EMBL/GenBank/DDBJ databases">
        <title>The macronuclear genome of Stentor coeruleus: a giant cell with tiny introns.</title>
        <authorList>
            <person name="Slabodnick M."/>
            <person name="Ruby J.G."/>
            <person name="Reiff S.B."/>
            <person name="Swart E.C."/>
            <person name="Gosai S."/>
            <person name="Prabakaran S."/>
            <person name="Witkowska E."/>
            <person name="Larue G.E."/>
            <person name="Fisher S."/>
            <person name="Freeman R.M."/>
            <person name="Gunawardena J."/>
            <person name="Chu W."/>
            <person name="Stover N.A."/>
            <person name="Gregory B.D."/>
            <person name="Nowacki M."/>
            <person name="Derisi J."/>
            <person name="Roy S.W."/>
            <person name="Marshall W.F."/>
            <person name="Sood P."/>
        </authorList>
    </citation>
    <scope>NUCLEOTIDE SEQUENCE [LARGE SCALE GENOMIC DNA]</scope>
    <source>
        <strain evidence="6">WM001</strain>
    </source>
</reference>
<evidence type="ECO:0000313" key="7">
    <source>
        <dbReference type="Proteomes" id="UP000187209"/>
    </source>
</evidence>
<accession>A0A1R2CTX5</accession>
<organism evidence="6 7">
    <name type="scientific">Stentor coeruleus</name>
    <dbReference type="NCBI Taxonomy" id="5963"/>
    <lineage>
        <taxon>Eukaryota</taxon>
        <taxon>Sar</taxon>
        <taxon>Alveolata</taxon>
        <taxon>Ciliophora</taxon>
        <taxon>Postciliodesmatophora</taxon>
        <taxon>Heterotrichea</taxon>
        <taxon>Heterotrichida</taxon>
        <taxon>Stentoridae</taxon>
        <taxon>Stentor</taxon>
    </lineage>
</organism>
<dbReference type="InterPro" id="IPR038765">
    <property type="entry name" value="Papain-like_cys_pep_sf"/>
</dbReference>
<dbReference type="AlphaFoldDB" id="A0A1R2CTX5"/>
<dbReference type="InterPro" id="IPR001394">
    <property type="entry name" value="Peptidase_C19_UCH"/>
</dbReference>
<feature type="domain" description="DUSP" evidence="5">
    <location>
        <begin position="187"/>
        <end position="315"/>
    </location>
</feature>
<dbReference type="InterPro" id="IPR018200">
    <property type="entry name" value="USP_CS"/>
</dbReference>
<dbReference type="GO" id="GO:0005509">
    <property type="term" value="F:calcium ion binding"/>
    <property type="evidence" value="ECO:0007669"/>
    <property type="project" value="InterPro"/>
</dbReference>
<dbReference type="Pfam" id="PF06337">
    <property type="entry name" value="DUSP"/>
    <property type="match status" value="1"/>
</dbReference>
<sequence length="1136" mass="130681">MGSCIGRKKVMGMSLNAKSFVVDNMLLDRFTEHQVRILNAKFVENQNSASSLDKKGLLSLFPLLKNFPQQVITKCFHIFSEGSSNIRFRTFCLILAQLLLSTKEEQSSFVFALFDCDSDNKLNDQEFDIFLRTQQCYLRKLSENSNENILLHKEKVMKIPVEKDDFVNWSLRNIELSDLLKPFEIIPTALTEKQIISMKMLNNEKLIPDETVYLISSEWWQVWKTYVHFEPEVEEDYERSTDQFAEILPQNRRRSIKLGDRPVEIENKKLFESSQNLILKSSIKYCQDFIWVKKDIWDQLISWYGGGPAIERKVLNENNKLSIELYPSVFKIILIDSNGNPMTEKRKMVLVSKTGKVKDLINNSCKVHDKVSDYARMLLKKEIEWEILDNNNGINTLDQNFDYYLEVGYIEKSVVIWPRDTQVKTDLKINVVNTTNEKPKSSQPNTSRNNNIAINPVSNPKQVAPEKPNLKCSSIIVPGHSGLVNLGNTCFLNSVLQSLLHTPMFEKFFTGDSVISYITPSKAKDKIILSLELNALAKEMSASKTSKVTPNKFHRSLIKKFSMFDGTEQHDCHECLSLILDSLHEELSRVSEENIVNSLVIENPKDKQFEIEKADEQWKALQGSRGSLVSDVCGGQTRTKLTCENCKNKKVLFEIFNNISLPIPANMQVPVTVTIVYLNGNSMQIALAINKFFKISELIAEVSKIALIPKEKLFLADYYHGSILNNLSRFENEPILRFIRDNSNIFAYEIIMTIEETEGFGKKLQKYPGNVDPYMVHNHVDVMTEKDVWKSGKILEAQGENFLVELDYEDKRDLYTKDFIVPFRTYTTYDNPRIIHIVIYHQIVRNNKVEALGFPRIIPIGSWYTYSDLHKLISAAMNKFHIVPQVKGEIKELFSLKVLDIYSLKCGICKKCEGCLLPQDKSELKTFEGLCIGVEWTENTFKEKASSIHQSVKEINKDDYKKPIDISQCFDAFINKEKLDTKCEKCSHTELLMKVNIWRVPDILILSLKRFAFQHGILDKIDNNVIIPFYAFDISKWVKGVEISGGMTLSTTILQNAYDLYAIILHSGGTGAGHYTTLLKILKDNHNMWILVDDANIYAMKEDPDTPEVTKNAYMLFYRRRKFSSSNVINLTYNFA</sequence>
<evidence type="ECO:0000256" key="2">
    <source>
        <dbReference type="SAM" id="MobiDB-lite"/>
    </source>
</evidence>
<dbReference type="InterPro" id="IPR002048">
    <property type="entry name" value="EF_hand_dom"/>
</dbReference>
<dbReference type="InterPro" id="IPR011992">
    <property type="entry name" value="EF-hand-dom_pair"/>
</dbReference>
<dbReference type="Gene3D" id="1.10.238.10">
    <property type="entry name" value="EF-hand"/>
    <property type="match status" value="1"/>
</dbReference>
<dbReference type="InterPro" id="IPR006615">
    <property type="entry name" value="Pept_C19_DUSP"/>
</dbReference>
<dbReference type="PROSITE" id="PS50235">
    <property type="entry name" value="USP_3"/>
    <property type="match status" value="1"/>
</dbReference>
<evidence type="ECO:0000259" key="4">
    <source>
        <dbReference type="PROSITE" id="PS50235"/>
    </source>
</evidence>
<dbReference type="Gene3D" id="3.90.70.10">
    <property type="entry name" value="Cysteine proteinases"/>
    <property type="match status" value="2"/>
</dbReference>
<dbReference type="PROSITE" id="PS00018">
    <property type="entry name" value="EF_HAND_1"/>
    <property type="match status" value="1"/>
</dbReference>
<dbReference type="SUPFAM" id="SSF47473">
    <property type="entry name" value="EF-hand"/>
    <property type="match status" value="1"/>
</dbReference>
<dbReference type="InterPro" id="IPR050185">
    <property type="entry name" value="Ub_carboxyl-term_hydrolase"/>
</dbReference>
<dbReference type="EMBL" id="MPUH01000060">
    <property type="protein sequence ID" value="OMJ92479.1"/>
    <property type="molecule type" value="Genomic_DNA"/>
</dbReference>
<dbReference type="SUPFAM" id="SSF54001">
    <property type="entry name" value="Cysteine proteinases"/>
    <property type="match status" value="1"/>
</dbReference>
<comment type="caution">
    <text evidence="6">The sequence shown here is derived from an EMBL/GenBank/DDBJ whole genome shotgun (WGS) entry which is preliminary data.</text>
</comment>
<dbReference type="Pfam" id="PF00443">
    <property type="entry name" value="UCH"/>
    <property type="match status" value="1"/>
</dbReference>
<evidence type="ECO:0000259" key="3">
    <source>
        <dbReference type="PROSITE" id="PS50222"/>
    </source>
</evidence>
<dbReference type="PROSITE" id="PS00972">
    <property type="entry name" value="USP_1"/>
    <property type="match status" value="1"/>
</dbReference>
<keyword evidence="1" id="KW-0106">Calcium</keyword>
<dbReference type="Gene3D" id="3.30.2230.10">
    <property type="entry name" value="DUSP-like"/>
    <property type="match status" value="1"/>
</dbReference>
<dbReference type="InterPro" id="IPR018247">
    <property type="entry name" value="EF_Hand_1_Ca_BS"/>
</dbReference>
<dbReference type="GO" id="GO:0016579">
    <property type="term" value="P:protein deubiquitination"/>
    <property type="evidence" value="ECO:0007669"/>
    <property type="project" value="InterPro"/>
</dbReference>
<keyword evidence="7" id="KW-1185">Reference proteome</keyword>